<reference evidence="2" key="1">
    <citation type="submission" date="2021-02" db="EMBL/GenBank/DDBJ databases">
        <title>Leucobacter sp. CX169.</title>
        <authorList>
            <person name="Cheng Y."/>
        </authorList>
    </citation>
    <scope>NUCLEOTIDE SEQUENCE [LARGE SCALE GENOMIC DNA]</scope>
    <source>
        <strain evidence="2">JY899</strain>
    </source>
</reference>
<dbReference type="RefSeq" id="WP_187996363.1">
    <property type="nucleotide sequence ID" value="NZ_JACEXG010000002.1"/>
</dbReference>
<evidence type="ECO:0000313" key="1">
    <source>
        <dbReference type="EMBL" id="MBM9433039.1"/>
    </source>
</evidence>
<sequence length="179" mass="18381">MIPHSSLLAVAVPGIPQATMRDTVPALIAPALNALVWPDRAVGLRNGDIVVIARKLVAICEGRLVPAATEGVLSAGHLPPGIAVLPPVDPLASARAIRRGLDARFGGRPGVIITGDVAAAGVDPHVGTSPLRESLAGMADVLMNAYPDHPVVAIRGLGHLLTYEDQDGIFVLGRSGQSV</sequence>
<organism evidence="1 2">
    <name type="scientific">Flaviflexus equikiangi</name>
    <dbReference type="NCBI Taxonomy" id="2758573"/>
    <lineage>
        <taxon>Bacteria</taxon>
        <taxon>Bacillati</taxon>
        <taxon>Actinomycetota</taxon>
        <taxon>Actinomycetes</taxon>
        <taxon>Actinomycetales</taxon>
        <taxon>Actinomycetaceae</taxon>
        <taxon>Flaviflexus</taxon>
    </lineage>
</organism>
<dbReference type="Proteomes" id="UP000705983">
    <property type="component" value="Unassembled WGS sequence"/>
</dbReference>
<dbReference type="PANTHER" id="PTHR47917">
    <property type="match status" value="1"/>
</dbReference>
<proteinExistence type="predicted"/>
<dbReference type="SUPFAM" id="SSF144010">
    <property type="entry name" value="CofE-like"/>
    <property type="match status" value="1"/>
</dbReference>
<comment type="caution">
    <text evidence="1">The sequence shown here is derived from an EMBL/GenBank/DDBJ whole genome shotgun (WGS) entry which is preliminary data.</text>
</comment>
<accession>A0ABS2TEF5</accession>
<evidence type="ECO:0000313" key="2">
    <source>
        <dbReference type="Proteomes" id="UP000705983"/>
    </source>
</evidence>
<dbReference type="EMBL" id="JAFFJS010000002">
    <property type="protein sequence ID" value="MBM9433039.1"/>
    <property type="molecule type" value="Genomic_DNA"/>
</dbReference>
<protein>
    <recommendedName>
        <fullName evidence="3">Coenzyme F420:L-glutamate ligase-like domain-containing protein</fullName>
    </recommendedName>
</protein>
<dbReference type="PANTHER" id="PTHR47917:SF1">
    <property type="entry name" value="COENZYME F420:L-GLUTAMATE LIGASE"/>
    <property type="match status" value="1"/>
</dbReference>
<evidence type="ECO:0008006" key="3">
    <source>
        <dbReference type="Google" id="ProtNLM"/>
    </source>
</evidence>
<gene>
    <name evidence="1" type="ORF">JVW63_04900</name>
</gene>
<name>A0ABS2TEF5_9ACTO</name>
<dbReference type="Gene3D" id="3.30.1330.100">
    <property type="entry name" value="CofE-like"/>
    <property type="match status" value="1"/>
</dbReference>
<keyword evidence="2" id="KW-1185">Reference proteome</keyword>